<gene>
    <name evidence="1" type="ORF">HMPREF9080_01276</name>
</gene>
<evidence type="ECO:0000313" key="2">
    <source>
        <dbReference type="Proteomes" id="UP000004750"/>
    </source>
</evidence>
<name>G9ZET6_9GAMM</name>
<proteinExistence type="predicted"/>
<evidence type="ECO:0000313" key="1">
    <source>
        <dbReference type="EMBL" id="EHM54339.1"/>
    </source>
</evidence>
<sequence length="45" mass="5016">MGFVDDVAALPLVLSTNSMERSMRLMQNKVCGLPQILYSFFAAYS</sequence>
<protein>
    <submittedName>
        <fullName evidence="1">Uncharacterized protein</fullName>
    </submittedName>
</protein>
<dbReference type="AlphaFoldDB" id="G9ZET6"/>
<reference evidence="1 2" key="1">
    <citation type="submission" date="2011-08" db="EMBL/GenBank/DDBJ databases">
        <authorList>
            <person name="Weinstock G."/>
            <person name="Sodergren E."/>
            <person name="Clifton S."/>
            <person name="Fulton L."/>
            <person name="Fulton B."/>
            <person name="Courtney L."/>
            <person name="Fronick C."/>
            <person name="Harrison M."/>
            <person name="Strong C."/>
            <person name="Farmer C."/>
            <person name="Delahaunty K."/>
            <person name="Markovic C."/>
            <person name="Hall O."/>
            <person name="Minx P."/>
            <person name="Tomlinson C."/>
            <person name="Mitreva M."/>
            <person name="Hou S."/>
            <person name="Chen J."/>
            <person name="Wollam A."/>
            <person name="Pepin K.H."/>
            <person name="Johnson M."/>
            <person name="Bhonagiri V."/>
            <person name="Zhang X."/>
            <person name="Suruliraj S."/>
            <person name="Warren W."/>
            <person name="Chinwalla A."/>
            <person name="Mardis E.R."/>
            <person name="Wilson R.K."/>
        </authorList>
    </citation>
    <scope>NUCLEOTIDE SEQUENCE [LARGE SCALE GENOMIC DNA]</scope>
    <source>
        <strain evidence="1 2">F0432</strain>
    </source>
</reference>
<dbReference type="Proteomes" id="UP000004750">
    <property type="component" value="Unassembled WGS sequence"/>
</dbReference>
<comment type="caution">
    <text evidence="1">The sequence shown here is derived from an EMBL/GenBank/DDBJ whole genome shotgun (WGS) entry which is preliminary data.</text>
</comment>
<dbReference type="EMBL" id="AGCM01000072">
    <property type="protein sequence ID" value="EHM54339.1"/>
    <property type="molecule type" value="Genomic_DNA"/>
</dbReference>
<accession>G9ZET6</accession>
<organism evidence="1 2">
    <name type="scientific">Cardiobacterium valvarum F0432</name>
    <dbReference type="NCBI Taxonomy" id="797473"/>
    <lineage>
        <taxon>Bacteria</taxon>
        <taxon>Pseudomonadati</taxon>
        <taxon>Pseudomonadota</taxon>
        <taxon>Gammaproteobacteria</taxon>
        <taxon>Cardiobacteriales</taxon>
        <taxon>Cardiobacteriaceae</taxon>
        <taxon>Cardiobacterium</taxon>
    </lineage>
</organism>
<dbReference type="HOGENOM" id="CLU_3197604_0_0_6"/>